<feature type="transmembrane region" description="Helical" evidence="2">
    <location>
        <begin position="358"/>
        <end position="379"/>
    </location>
</feature>
<dbReference type="InterPro" id="IPR058062">
    <property type="entry name" value="SCO7613_C"/>
</dbReference>
<sequence>MLWAMVSYPCPFCGAPAELEGGCSGCGRPPFPDAAEVVRLNGRTIELYAEVEAARTRYGAAVQRFNAVQSQRNMLAARVKAAVAAGSEMPPVAPSTAKFPAPGPVAGTPQGGTNEPAAGWASPQGTGAAAARALPGAGDAVAPVSGWPGGAQAAGRQPEAAPRTVQNLLFVFGGLLLGSAAIVFAAVAWASFGVLGRAAILGVVTLLTLAVPPVALRRGLRATAETFAALGVLLVLLDGYAAWYADLGGVARAAMPTTYSGLVFAATAAVAGGYAALTRLRAARLAAVVAVLPVLPLLALHRGFGATGWTLVFVCVAVLGVLIGRTVERLAWIAAGVAVLSALPPALHALATVDGVPAALRIGGVMALLAALVVVAGLAHEGTTQAGAGIAVGIVAMAGARLVAEVFPHQRYAAFAALALLLAAAATVVPQRVRRGARVGAIVVGAGFSAPYVYLAVLAAVQTAARALPAWRPPAAPAPPVLPYQLFDWQEPAGLALLGAALWLLLRHRAVPWTSAVLVAFAAPAAATAVNTSVVSIVDAVVLLVLIGAALRTDRMAAAAIPFVAAHLALVGLATPAATLVVYAVLGGLSTVVALRAADRGLGLPAAVVALLTLPVTAAAAFRLLRIGTAGSGPLPPALLGATAGLAAVTAAAFAMRERADNAGTIATATAGAAVTVAASVQSAQHGGTTWFGTYAAAALAATWLAARAFRHAPWPPAPSPAASPSTAPAADDDAKTNSEGAATPPADAAEPERKGASGPSDANGDAAGGAAEGKRLSHGAGGGEGARLVHAAPGVVPLLLAVVSLVPAVGEVLLRPLSWLGAIWSGAPGGVGVGSGGTGWWGTEHGAFGAGAAACTLAVLAGLLVAVARRVGADRWGFAAPPASLAVMLGCVALEAPWPTVPAVTLGAGLVTGLGAALRRPSLGVAVGAVTCWFGVVPGLAGLLATPAATLAGLSAIVAAAVLGGLAGRTVAARAIPWAVAGVGAGWLSFAAARAADLPLRAAAYWVLLAAALALAAGRLLRGRTLLPDPVPAPVTEMPTAGSALPGGDAADSGRTPLPEPTPAPVAGTPAPGPAVPGRGAAGSGRPVVVRGAWAAGFEGRLLESVAHGIAVVAVLLTTGYAGAAAGVVGLWGVALGLRALAGPARRVHTWLAIAAEVLAYELVLANEGVSLAEAYTVPVALAAVVAGWVVAGRDAAVPSWTAFGPGLLAGFVPSAALVVVSPGDPVRRLVLGAVAVAVLLAGARLRLRAPIVVGGAVLVLVALHEVALYWDELPRWAPLAVAGALLVGFAVTYERRLRDLARLRAAMGRMR</sequence>
<feature type="transmembrane region" description="Helical" evidence="2">
    <location>
        <begin position="606"/>
        <end position="625"/>
    </location>
</feature>
<feature type="transmembrane region" description="Helical" evidence="2">
    <location>
        <begin position="637"/>
        <end position="656"/>
    </location>
</feature>
<feature type="transmembrane region" description="Helical" evidence="2">
    <location>
        <begin position="282"/>
        <end position="300"/>
    </location>
</feature>
<evidence type="ECO:0000256" key="2">
    <source>
        <dbReference type="SAM" id="Phobius"/>
    </source>
</evidence>
<feature type="transmembrane region" description="Helical" evidence="2">
    <location>
        <begin position="926"/>
        <end position="946"/>
    </location>
</feature>
<keyword evidence="2" id="KW-0812">Transmembrane</keyword>
<feature type="transmembrane region" description="Helical" evidence="2">
    <location>
        <begin position="511"/>
        <end position="527"/>
    </location>
</feature>
<feature type="transmembrane region" description="Helical" evidence="2">
    <location>
        <begin position="533"/>
        <end position="551"/>
    </location>
</feature>
<feature type="compositionally biased region" description="Low complexity" evidence="1">
    <location>
        <begin position="1066"/>
        <end position="1085"/>
    </location>
</feature>
<accession>A0ABP8D0M1</accession>
<feature type="transmembrane region" description="Helical" evidence="2">
    <location>
        <begin position="330"/>
        <end position="352"/>
    </location>
</feature>
<feature type="transmembrane region" description="Helical" evidence="2">
    <location>
        <begin position="1003"/>
        <end position="1022"/>
    </location>
</feature>
<feature type="transmembrane region" description="Helical" evidence="2">
    <location>
        <begin position="410"/>
        <end position="429"/>
    </location>
</feature>
<feature type="compositionally biased region" description="Low complexity" evidence="1">
    <location>
        <begin position="740"/>
        <end position="749"/>
    </location>
</feature>
<evidence type="ECO:0000256" key="1">
    <source>
        <dbReference type="SAM" id="MobiDB-lite"/>
    </source>
</evidence>
<feature type="transmembrane region" description="Helical" evidence="2">
    <location>
        <begin position="952"/>
        <end position="969"/>
    </location>
</feature>
<feature type="transmembrane region" description="Helical" evidence="2">
    <location>
        <begin position="563"/>
        <end position="586"/>
    </location>
</feature>
<proteinExistence type="predicted"/>
<feature type="transmembrane region" description="Helical" evidence="2">
    <location>
        <begin position="976"/>
        <end position="997"/>
    </location>
</feature>
<feature type="transmembrane region" description="Helical" evidence="2">
    <location>
        <begin position="489"/>
        <end position="506"/>
    </location>
</feature>
<comment type="caution">
    <text evidence="3">The sequence shown here is derived from an EMBL/GenBank/DDBJ whole genome shotgun (WGS) entry which is preliminary data.</text>
</comment>
<feature type="transmembrane region" description="Helical" evidence="2">
    <location>
        <begin position="1278"/>
        <end position="1295"/>
    </location>
</feature>
<feature type="transmembrane region" description="Helical" evidence="2">
    <location>
        <begin position="1176"/>
        <end position="1193"/>
    </location>
</feature>
<feature type="transmembrane region" description="Helical" evidence="2">
    <location>
        <begin position="877"/>
        <end position="896"/>
    </location>
</feature>
<keyword evidence="2" id="KW-1133">Transmembrane helix</keyword>
<reference evidence="4" key="1">
    <citation type="journal article" date="2019" name="Int. J. Syst. Evol. Microbiol.">
        <title>The Global Catalogue of Microorganisms (GCM) 10K type strain sequencing project: providing services to taxonomists for standard genome sequencing and annotation.</title>
        <authorList>
            <consortium name="The Broad Institute Genomics Platform"/>
            <consortium name="The Broad Institute Genome Sequencing Center for Infectious Disease"/>
            <person name="Wu L."/>
            <person name="Ma J."/>
        </authorList>
    </citation>
    <scope>NUCLEOTIDE SEQUENCE [LARGE SCALE GENOMIC DNA]</scope>
    <source>
        <strain evidence="4">JCM 17441</strain>
    </source>
</reference>
<feature type="transmembrane region" description="Helical" evidence="2">
    <location>
        <begin position="198"/>
        <end position="215"/>
    </location>
</feature>
<feature type="transmembrane region" description="Helical" evidence="2">
    <location>
        <begin position="902"/>
        <end position="919"/>
    </location>
</feature>
<dbReference type="EMBL" id="BAABAT010000003">
    <property type="protein sequence ID" value="GAA4245680.1"/>
    <property type="molecule type" value="Genomic_DNA"/>
</dbReference>
<feature type="transmembrane region" description="Helical" evidence="2">
    <location>
        <begin position="1205"/>
        <end position="1222"/>
    </location>
</feature>
<organism evidence="3 4">
    <name type="scientific">Dactylosporangium darangshiense</name>
    <dbReference type="NCBI Taxonomy" id="579108"/>
    <lineage>
        <taxon>Bacteria</taxon>
        <taxon>Bacillati</taxon>
        <taxon>Actinomycetota</taxon>
        <taxon>Actinomycetes</taxon>
        <taxon>Micromonosporales</taxon>
        <taxon>Micromonosporaceae</taxon>
        <taxon>Dactylosporangium</taxon>
    </lineage>
</organism>
<dbReference type="Proteomes" id="UP001500620">
    <property type="component" value="Unassembled WGS sequence"/>
</dbReference>
<evidence type="ECO:0000313" key="4">
    <source>
        <dbReference type="Proteomes" id="UP001500620"/>
    </source>
</evidence>
<dbReference type="NCBIfam" id="NF047321">
    <property type="entry name" value="SCO7613_CTERM"/>
    <property type="match status" value="1"/>
</dbReference>
<feature type="compositionally biased region" description="Low complexity" evidence="1">
    <location>
        <begin position="757"/>
        <end position="766"/>
    </location>
</feature>
<feature type="transmembrane region" description="Helical" evidence="2">
    <location>
        <begin position="227"/>
        <end position="245"/>
    </location>
</feature>
<feature type="transmembrane region" description="Helical" evidence="2">
    <location>
        <begin position="822"/>
        <end position="842"/>
    </location>
</feature>
<protein>
    <recommendedName>
        <fullName evidence="5">Integral membrane protein</fullName>
    </recommendedName>
</protein>
<keyword evidence="2" id="KW-0472">Membrane</keyword>
<feature type="transmembrane region" description="Helical" evidence="2">
    <location>
        <begin position="441"/>
        <end position="461"/>
    </location>
</feature>
<feature type="transmembrane region" description="Helical" evidence="2">
    <location>
        <begin position="1252"/>
        <end position="1272"/>
    </location>
</feature>
<feature type="transmembrane region" description="Helical" evidence="2">
    <location>
        <begin position="1111"/>
        <end position="1136"/>
    </location>
</feature>
<feature type="region of interest" description="Disordered" evidence="1">
    <location>
        <begin position="1038"/>
        <end position="1085"/>
    </location>
</feature>
<feature type="transmembrane region" description="Helical" evidence="2">
    <location>
        <begin position="257"/>
        <end position="277"/>
    </location>
</feature>
<feature type="transmembrane region" description="Helical" evidence="2">
    <location>
        <begin position="1228"/>
        <end position="1245"/>
    </location>
</feature>
<evidence type="ECO:0000313" key="3">
    <source>
        <dbReference type="EMBL" id="GAA4245680.1"/>
    </source>
</evidence>
<feature type="transmembrane region" description="Helical" evidence="2">
    <location>
        <begin position="848"/>
        <end position="868"/>
    </location>
</feature>
<name>A0ABP8D0M1_9ACTN</name>
<feature type="transmembrane region" description="Helical" evidence="2">
    <location>
        <begin position="386"/>
        <end position="404"/>
    </location>
</feature>
<feature type="transmembrane region" description="Helical" evidence="2">
    <location>
        <begin position="662"/>
        <end position="681"/>
    </location>
</feature>
<evidence type="ECO:0008006" key="5">
    <source>
        <dbReference type="Google" id="ProtNLM"/>
    </source>
</evidence>
<feature type="region of interest" description="Disordered" evidence="1">
    <location>
        <begin position="716"/>
        <end position="784"/>
    </location>
</feature>
<feature type="transmembrane region" description="Helical" evidence="2">
    <location>
        <begin position="306"/>
        <end position="323"/>
    </location>
</feature>
<feature type="transmembrane region" description="Helical" evidence="2">
    <location>
        <begin position="796"/>
        <end position="815"/>
    </location>
</feature>
<keyword evidence="4" id="KW-1185">Reference proteome</keyword>
<feature type="transmembrane region" description="Helical" evidence="2">
    <location>
        <begin position="688"/>
        <end position="707"/>
    </location>
</feature>
<gene>
    <name evidence="3" type="ORF">GCM10022255_013970</name>
</gene>
<feature type="transmembrane region" description="Helical" evidence="2">
    <location>
        <begin position="168"/>
        <end position="192"/>
    </location>
</feature>